<feature type="region of interest" description="Disordered" evidence="1">
    <location>
        <begin position="1"/>
        <end position="107"/>
    </location>
</feature>
<evidence type="ECO:0000313" key="3">
    <source>
        <dbReference type="Proteomes" id="UP000527355"/>
    </source>
</evidence>
<feature type="compositionally biased region" description="Basic and acidic residues" evidence="1">
    <location>
        <begin position="1"/>
        <end position="12"/>
    </location>
</feature>
<comment type="caution">
    <text evidence="2">The sequence shown here is derived from an EMBL/GenBank/DDBJ whole genome shotgun (WGS) entry which is preliminary data.</text>
</comment>
<gene>
    <name evidence="2" type="ORF">mMyoMyo1_009562</name>
</gene>
<sequence>MNGSRMDEEQTEHWAGGGGPCPRPGCSPGKAAGHGGTVTDGPWEGRQRPVPSDRLHLHQLAKGRLHPAASTGPRGDQAASRPPGAQPHARAHQEEGAGSLAGLREEGRTVGKCPCGDSIHRVPGLEWPRQAVPVSGASRCHVALTSSCSCLPPPNGKLRLRAPGGSWGWGVGTLPDQAPLQAPWAADRPCRRR</sequence>
<feature type="region of interest" description="Disordered" evidence="1">
    <location>
        <begin position="173"/>
        <end position="193"/>
    </location>
</feature>
<feature type="compositionally biased region" description="Basic and acidic residues" evidence="1">
    <location>
        <begin position="43"/>
        <end position="56"/>
    </location>
</feature>
<evidence type="ECO:0000313" key="2">
    <source>
        <dbReference type="EMBL" id="KAF6378630.1"/>
    </source>
</evidence>
<name>A0A7J7ZY42_MYOMY</name>
<protein>
    <submittedName>
        <fullName evidence="2">Uncharacterized protein</fullName>
    </submittedName>
</protein>
<dbReference type="AlphaFoldDB" id="A0A7J7ZY42"/>
<accession>A0A7J7ZY42</accession>
<organism evidence="2 3">
    <name type="scientific">Myotis myotis</name>
    <name type="common">Greater mouse-eared bat</name>
    <name type="synonym">Vespertilio myotis</name>
    <dbReference type="NCBI Taxonomy" id="51298"/>
    <lineage>
        <taxon>Eukaryota</taxon>
        <taxon>Metazoa</taxon>
        <taxon>Chordata</taxon>
        <taxon>Craniata</taxon>
        <taxon>Vertebrata</taxon>
        <taxon>Euteleostomi</taxon>
        <taxon>Mammalia</taxon>
        <taxon>Eutheria</taxon>
        <taxon>Laurasiatheria</taxon>
        <taxon>Chiroptera</taxon>
        <taxon>Yangochiroptera</taxon>
        <taxon>Vespertilionidae</taxon>
        <taxon>Myotis</taxon>
    </lineage>
</organism>
<evidence type="ECO:0000256" key="1">
    <source>
        <dbReference type="SAM" id="MobiDB-lite"/>
    </source>
</evidence>
<proteinExistence type="predicted"/>
<dbReference type="EMBL" id="JABWUV010000002">
    <property type="protein sequence ID" value="KAF6378630.1"/>
    <property type="molecule type" value="Genomic_DNA"/>
</dbReference>
<keyword evidence="3" id="KW-1185">Reference proteome</keyword>
<dbReference type="Proteomes" id="UP000527355">
    <property type="component" value="Unassembled WGS sequence"/>
</dbReference>
<reference evidence="2 3" key="1">
    <citation type="journal article" date="2020" name="Nature">
        <title>Six reference-quality genomes reveal evolution of bat adaptations.</title>
        <authorList>
            <person name="Jebb D."/>
            <person name="Huang Z."/>
            <person name="Pippel M."/>
            <person name="Hughes G.M."/>
            <person name="Lavrichenko K."/>
            <person name="Devanna P."/>
            <person name="Winkler S."/>
            <person name="Jermiin L.S."/>
            <person name="Skirmuntt E.C."/>
            <person name="Katzourakis A."/>
            <person name="Burkitt-Gray L."/>
            <person name="Ray D.A."/>
            <person name="Sullivan K.A.M."/>
            <person name="Roscito J.G."/>
            <person name="Kirilenko B.M."/>
            <person name="Davalos L.M."/>
            <person name="Corthals A.P."/>
            <person name="Power M.L."/>
            <person name="Jones G."/>
            <person name="Ransome R.D."/>
            <person name="Dechmann D.K.N."/>
            <person name="Locatelli A.G."/>
            <person name="Puechmaille S.J."/>
            <person name="Fedrigo O."/>
            <person name="Jarvis E.D."/>
            <person name="Hiller M."/>
            <person name="Vernes S.C."/>
            <person name="Myers E.W."/>
            <person name="Teeling E.C."/>
        </authorList>
    </citation>
    <scope>NUCLEOTIDE SEQUENCE [LARGE SCALE GENOMIC DNA]</scope>
    <source>
        <strain evidence="2">MMyoMyo1</strain>
        <tissue evidence="2">Flight muscle</tissue>
    </source>
</reference>